<feature type="non-terminal residue" evidence="1">
    <location>
        <position position="1"/>
    </location>
</feature>
<gene>
    <name evidence="1" type="ORF">LCGC14_3146170</name>
</gene>
<evidence type="ECO:0000313" key="1">
    <source>
        <dbReference type="EMBL" id="KKK48336.1"/>
    </source>
</evidence>
<proteinExistence type="predicted"/>
<name>A0A0F8YJP9_9ZZZZ</name>
<dbReference type="EMBL" id="LAZR01069116">
    <property type="protein sequence ID" value="KKK48336.1"/>
    <property type="molecule type" value="Genomic_DNA"/>
</dbReference>
<comment type="caution">
    <text evidence="1">The sequence shown here is derived from an EMBL/GenBank/DDBJ whole genome shotgun (WGS) entry which is preliminary data.</text>
</comment>
<accession>A0A0F8YJP9</accession>
<reference evidence="1" key="1">
    <citation type="journal article" date="2015" name="Nature">
        <title>Complex archaea that bridge the gap between prokaryotes and eukaryotes.</title>
        <authorList>
            <person name="Spang A."/>
            <person name="Saw J.H."/>
            <person name="Jorgensen S.L."/>
            <person name="Zaremba-Niedzwiedzka K."/>
            <person name="Martijn J."/>
            <person name="Lind A.E."/>
            <person name="van Eijk R."/>
            <person name="Schleper C."/>
            <person name="Guy L."/>
            <person name="Ettema T.J."/>
        </authorList>
    </citation>
    <scope>NUCLEOTIDE SEQUENCE</scope>
</reference>
<organism evidence="1">
    <name type="scientific">marine sediment metagenome</name>
    <dbReference type="NCBI Taxonomy" id="412755"/>
    <lineage>
        <taxon>unclassified sequences</taxon>
        <taxon>metagenomes</taxon>
        <taxon>ecological metagenomes</taxon>
    </lineage>
</organism>
<sequence length="26" mass="2910">SNIIPIVDDGGRGYYMENIPIVVEVF</sequence>
<dbReference type="AlphaFoldDB" id="A0A0F8YJP9"/>
<protein>
    <submittedName>
        <fullName evidence="1">Uncharacterized protein</fullName>
    </submittedName>
</protein>